<dbReference type="GO" id="GO:0005886">
    <property type="term" value="C:plasma membrane"/>
    <property type="evidence" value="ECO:0007669"/>
    <property type="project" value="UniProtKB-SubCell"/>
</dbReference>
<dbReference type="PROSITE" id="PS51034">
    <property type="entry name" value="ZP_2"/>
    <property type="match status" value="1"/>
</dbReference>
<evidence type="ECO:0000256" key="16">
    <source>
        <dbReference type="SAM" id="Phobius"/>
    </source>
</evidence>
<dbReference type="PANTHER" id="PTHR23343:SF41">
    <property type="entry name" value="ZONA PELLUCIDA SPERM-BINDING PROTEIN 1"/>
    <property type="match status" value="1"/>
</dbReference>
<dbReference type="CDD" id="cd00111">
    <property type="entry name" value="Trefoil"/>
    <property type="match status" value="1"/>
</dbReference>
<keyword evidence="11" id="KW-0325">Glycoprotein</keyword>
<reference evidence="19" key="1">
    <citation type="journal article" date="2021" name="Evol. Appl.">
        <title>The genome of the Pyrenean desman and the effects of bottlenecks and inbreeding on the genomic landscape of an endangered species.</title>
        <authorList>
            <person name="Escoda L."/>
            <person name="Castresana J."/>
        </authorList>
    </citation>
    <scope>NUCLEOTIDE SEQUENCE</scope>
    <source>
        <strain evidence="19">IBE-C5619</strain>
    </source>
</reference>
<feature type="region of interest" description="Disordered" evidence="15">
    <location>
        <begin position="1"/>
        <end position="164"/>
    </location>
</feature>
<keyword evidence="5" id="KW-0165">Cleavage on pair of basic residues</keyword>
<dbReference type="GO" id="GO:0035805">
    <property type="term" value="C:egg coat"/>
    <property type="evidence" value="ECO:0007669"/>
    <property type="project" value="UniProtKB-SubCell"/>
</dbReference>
<evidence type="ECO:0000256" key="5">
    <source>
        <dbReference type="ARBA" id="ARBA00022685"/>
    </source>
</evidence>
<evidence type="ECO:0000259" key="18">
    <source>
        <dbReference type="PROSITE" id="PS51448"/>
    </source>
</evidence>
<dbReference type="InterPro" id="IPR042235">
    <property type="entry name" value="ZP-C_dom"/>
</dbReference>
<keyword evidence="12" id="KW-0278">Fertilization</keyword>
<evidence type="ECO:0000313" key="20">
    <source>
        <dbReference type="Proteomes" id="UP000700334"/>
    </source>
</evidence>
<keyword evidence="20" id="KW-1185">Reference proteome</keyword>
<dbReference type="InterPro" id="IPR051148">
    <property type="entry name" value="Zona_Pellucida_Domain_gp"/>
</dbReference>
<dbReference type="OrthoDB" id="9907024at2759"/>
<dbReference type="Pfam" id="PF23344">
    <property type="entry name" value="ZP-N"/>
    <property type="match status" value="1"/>
</dbReference>
<evidence type="ECO:0000256" key="1">
    <source>
        <dbReference type="ARBA" id="ARBA00004251"/>
    </source>
</evidence>
<evidence type="ECO:0000256" key="11">
    <source>
        <dbReference type="ARBA" id="ARBA00023180"/>
    </source>
</evidence>
<evidence type="ECO:0000256" key="4">
    <source>
        <dbReference type="ARBA" id="ARBA00022530"/>
    </source>
</evidence>
<comment type="caution">
    <text evidence="19">The sequence shown here is derived from an EMBL/GenBank/DDBJ whole genome shotgun (WGS) entry which is preliminary data.</text>
</comment>
<dbReference type="PANTHER" id="PTHR23343">
    <property type="entry name" value="ZONA PELLUCIDA SPERM-BINDING PROTEIN"/>
    <property type="match status" value="1"/>
</dbReference>
<dbReference type="InterPro" id="IPR055355">
    <property type="entry name" value="ZP-C"/>
</dbReference>
<dbReference type="InterPro" id="IPR017977">
    <property type="entry name" value="ZP_dom_CS"/>
</dbReference>
<proteinExistence type="predicted"/>
<dbReference type="InterPro" id="IPR044913">
    <property type="entry name" value="P_trefoil_dom_sf"/>
</dbReference>
<feature type="compositionally biased region" description="Low complexity" evidence="15">
    <location>
        <begin position="499"/>
        <end position="510"/>
    </location>
</feature>
<feature type="region of interest" description="Disordered" evidence="15">
    <location>
        <begin position="873"/>
        <end position="929"/>
    </location>
</feature>
<evidence type="ECO:0000256" key="13">
    <source>
        <dbReference type="ARBA" id="ARBA00024183"/>
    </source>
</evidence>
<gene>
    <name evidence="19" type="ORF">J0S82_019135</name>
</gene>
<comment type="caution">
    <text evidence="14">Lacks conserved residue(s) required for the propagation of feature annotation.</text>
</comment>
<evidence type="ECO:0000256" key="12">
    <source>
        <dbReference type="ARBA" id="ARBA00023279"/>
    </source>
</evidence>
<dbReference type="SUPFAM" id="SSF57492">
    <property type="entry name" value="Trefoil"/>
    <property type="match status" value="1"/>
</dbReference>
<evidence type="ECO:0000256" key="9">
    <source>
        <dbReference type="ARBA" id="ARBA00023136"/>
    </source>
</evidence>
<dbReference type="PROSITE" id="PS51448">
    <property type="entry name" value="P_TREFOIL_2"/>
    <property type="match status" value="1"/>
</dbReference>
<dbReference type="GO" id="GO:0060468">
    <property type="term" value="P:prevention of polyspermy"/>
    <property type="evidence" value="ECO:0007669"/>
    <property type="project" value="TreeGrafter"/>
</dbReference>
<organism evidence="19 20">
    <name type="scientific">Galemys pyrenaicus</name>
    <name type="common">Iberian desman</name>
    <name type="synonym">Pyrenean desman</name>
    <dbReference type="NCBI Taxonomy" id="202257"/>
    <lineage>
        <taxon>Eukaryota</taxon>
        <taxon>Metazoa</taxon>
        <taxon>Chordata</taxon>
        <taxon>Craniata</taxon>
        <taxon>Vertebrata</taxon>
        <taxon>Euteleostomi</taxon>
        <taxon>Mammalia</taxon>
        <taxon>Eutheria</taxon>
        <taxon>Laurasiatheria</taxon>
        <taxon>Eulipotyphla</taxon>
        <taxon>Talpidae</taxon>
        <taxon>Galemys</taxon>
    </lineage>
</organism>
<keyword evidence="8 16" id="KW-1133">Transmembrane helix</keyword>
<feature type="domain" description="ZP" evidence="17">
    <location>
        <begin position="607"/>
        <end position="887"/>
    </location>
</feature>
<sequence>GGAQQPLPPQPSHVRRGKDEGQPSLPPEGAARAPCREQLCRLPHVKPTRGPSAGREEVPKKPPPGTWISKVQSREAQVPTGGAPGSGVLVPAPAHPHAHTPPPTLRDPQGPAKPPWRPFSLPALEPRGSGRRRMGLSQVGGGQRNRPVALASPGLRKKSWSEHSGAGNSVCRLNGSLCLNAASPKRTPTLPPWPLALLLKNLFFQKHKPHPTCWAGVPLLPETQASPHLLGGGPSSSRNTSLTPPAGQGSKPALQPETHPSSLLLTGSCLHHPPRPTLPCLFPAPEPGPSPGTPCGQLPVLACLLIGVATASLTAPSRRGRSWAPLCLRCPLGVWVMAWAHRVALLLLLLPAAVLGQAQQPQLPPGPPGLQYRYDCGVQAMQLLVFPPPGQTIRFKAMDEFGNLFEVNNCSICYHWIISEPQGPAILSAEYRGCHVLQKDGRFHLSVSIEAVLPGGRLAGTKAVTLTCAPTAHAWTPPGPPQAPLATSWSSLPTPSVRSLLPAPHHASPSPAHPEPGSVQPAAASPSLGPAPSHPTPTRHPWGTWELSEVDEPAYTGTHLSPGQCQVASGHIPCQVRSSQAACQRAGCCYDSSGVVPCYYGNTVTIQCFRSGHVVLVVSRETALAHRVSLASMHLAFAPPGCAQAQQTGDFTAFRFALTRCGTTLQVVGDQLIYENQLVSGLDVQVGPQGSITRDGTFQLLVRCIFNTSDFLPIRASVLPALLAPAPWPTAVSQTGPLLMELRIARDAAFSSYYQEGDYPVVKLLRQPVHLEVRLLQAADPRLALVLRQCWAAPSLNPFGRPQWAILSDGCPSEGDSYRTQLVPVDSAEVPVPSHYQRFTVAAFTFLDPGFQGAPRKQVYFFCSASVCFPSASETCLPSCRSPRQRRSSGARNTTAPQSIVSSPGPVSFEDSYRQEPPPRPAGVPSRNSSPRPLLWVLPLLLAVALVLGSGVFVGLRRVRARKSRDSRG</sequence>
<keyword evidence="3" id="KW-0964">Secreted</keyword>
<comment type="subcellular location">
    <subcellularLocation>
        <location evidence="1">Cell membrane</location>
        <topology evidence="1">Single-pass type I membrane protein</topology>
    </subcellularLocation>
    <subcellularLocation>
        <location evidence="13">Zona pellucida</location>
    </subcellularLocation>
</comment>
<dbReference type="InterPro" id="IPR054554">
    <property type="entry name" value="ZP1/4_Ig-like"/>
</dbReference>
<evidence type="ECO:0000256" key="14">
    <source>
        <dbReference type="PROSITE-ProRule" id="PRU00779"/>
    </source>
</evidence>
<dbReference type="EMBL" id="JAGFMF010012242">
    <property type="protein sequence ID" value="KAG8505741.1"/>
    <property type="molecule type" value="Genomic_DNA"/>
</dbReference>
<evidence type="ECO:0000256" key="10">
    <source>
        <dbReference type="ARBA" id="ARBA00023157"/>
    </source>
</evidence>
<evidence type="ECO:0000256" key="15">
    <source>
        <dbReference type="SAM" id="MobiDB-lite"/>
    </source>
</evidence>
<evidence type="ECO:0000256" key="8">
    <source>
        <dbReference type="ARBA" id="ARBA00022989"/>
    </source>
</evidence>
<keyword evidence="10" id="KW-1015">Disulfide bond</keyword>
<name>A0A8J5ZRP1_GALPY</name>
<dbReference type="Gene3D" id="2.60.40.3210">
    <property type="entry name" value="Zona pellucida, ZP-N domain"/>
    <property type="match status" value="1"/>
</dbReference>
<dbReference type="Pfam" id="PF00100">
    <property type="entry name" value="Zona_pellucida"/>
    <property type="match status" value="1"/>
</dbReference>
<keyword evidence="9 16" id="KW-0472">Membrane</keyword>
<dbReference type="GO" id="GO:0035804">
    <property type="term" value="F:structural constituent of egg coat"/>
    <property type="evidence" value="ECO:0007669"/>
    <property type="project" value="TreeGrafter"/>
</dbReference>
<dbReference type="PRINTS" id="PR00023">
    <property type="entry name" value="ZPELLUCIDA"/>
</dbReference>
<feature type="transmembrane region" description="Helical" evidence="16">
    <location>
        <begin position="934"/>
        <end position="956"/>
    </location>
</feature>
<feature type="region of interest" description="Disordered" evidence="15">
    <location>
        <begin position="498"/>
        <end position="544"/>
    </location>
</feature>
<feature type="domain" description="P-type" evidence="18">
    <location>
        <begin position="563"/>
        <end position="602"/>
    </location>
</feature>
<keyword evidence="7" id="KW-0732">Signal</keyword>
<evidence type="ECO:0000256" key="6">
    <source>
        <dbReference type="ARBA" id="ARBA00022692"/>
    </source>
</evidence>
<dbReference type="AlphaFoldDB" id="A0A8J5ZRP1"/>
<feature type="compositionally biased region" description="Polar residues" evidence="15">
    <location>
        <begin position="890"/>
        <end position="902"/>
    </location>
</feature>
<keyword evidence="2" id="KW-1003">Cell membrane</keyword>
<feature type="compositionally biased region" description="Pro residues" evidence="15">
    <location>
        <begin position="99"/>
        <end position="117"/>
    </location>
</feature>
<dbReference type="InterPro" id="IPR001507">
    <property type="entry name" value="ZP_dom"/>
</dbReference>
<dbReference type="Pfam" id="PF22821">
    <property type="entry name" value="ZP1_ZP4_Ig-like"/>
    <property type="match status" value="1"/>
</dbReference>
<dbReference type="InterPro" id="IPR048290">
    <property type="entry name" value="ZP_chr"/>
</dbReference>
<feature type="non-terminal residue" evidence="19">
    <location>
        <position position="969"/>
    </location>
</feature>
<dbReference type="SMART" id="SM00241">
    <property type="entry name" value="ZP"/>
    <property type="match status" value="1"/>
</dbReference>
<keyword evidence="4" id="KW-0272">Extracellular matrix</keyword>
<accession>A0A8J5ZRP1</accession>
<dbReference type="PROSITE" id="PS00682">
    <property type="entry name" value="ZP_1"/>
    <property type="match status" value="1"/>
</dbReference>
<dbReference type="Gene3D" id="2.60.40.4100">
    <property type="entry name" value="Zona pellucida, ZP-C domain"/>
    <property type="match status" value="1"/>
</dbReference>
<feature type="region of interest" description="Disordered" evidence="15">
    <location>
        <begin position="225"/>
        <end position="258"/>
    </location>
</feature>
<evidence type="ECO:0000313" key="19">
    <source>
        <dbReference type="EMBL" id="KAG8505741.1"/>
    </source>
</evidence>
<dbReference type="GO" id="GO:0032190">
    <property type="term" value="F:acrosin binding"/>
    <property type="evidence" value="ECO:0007669"/>
    <property type="project" value="TreeGrafter"/>
</dbReference>
<dbReference type="GO" id="GO:0007339">
    <property type="term" value="P:binding of sperm to zona pellucida"/>
    <property type="evidence" value="ECO:0007669"/>
    <property type="project" value="TreeGrafter"/>
</dbReference>
<dbReference type="InterPro" id="IPR055356">
    <property type="entry name" value="ZP-N"/>
</dbReference>
<evidence type="ECO:0000256" key="7">
    <source>
        <dbReference type="ARBA" id="ARBA00022729"/>
    </source>
</evidence>
<evidence type="ECO:0000259" key="17">
    <source>
        <dbReference type="PROSITE" id="PS51034"/>
    </source>
</evidence>
<evidence type="ECO:0000256" key="2">
    <source>
        <dbReference type="ARBA" id="ARBA00022475"/>
    </source>
</evidence>
<dbReference type="InterPro" id="IPR000519">
    <property type="entry name" value="P_trefoil_dom"/>
</dbReference>
<keyword evidence="6 16" id="KW-0812">Transmembrane</keyword>
<feature type="compositionally biased region" description="Low complexity" evidence="15">
    <location>
        <begin position="521"/>
        <end position="531"/>
    </location>
</feature>
<evidence type="ECO:0000256" key="3">
    <source>
        <dbReference type="ARBA" id="ARBA00022525"/>
    </source>
</evidence>
<dbReference type="SMART" id="SM00018">
    <property type="entry name" value="PD"/>
    <property type="match status" value="1"/>
</dbReference>
<dbReference type="Proteomes" id="UP000700334">
    <property type="component" value="Unassembled WGS sequence"/>
</dbReference>
<protein>
    <submittedName>
        <fullName evidence="19">Zona pellucida sperm-binding protein 1</fullName>
    </submittedName>
</protein>
<feature type="compositionally biased region" description="Pro residues" evidence="15">
    <location>
        <begin position="1"/>
        <end position="11"/>
    </location>
</feature>